<dbReference type="PANTHER" id="PTHR30372">
    <property type="entry name" value="LIPID-A-DISACCHARIDE SYNTHASE"/>
    <property type="match status" value="1"/>
</dbReference>
<comment type="pathway">
    <text evidence="10">Bacterial outer membrane biogenesis; LPS lipid A biosynthesis.</text>
</comment>
<evidence type="ECO:0000256" key="6">
    <source>
        <dbReference type="ARBA" id="ARBA00022676"/>
    </source>
</evidence>
<dbReference type="EC" id="2.4.1.182" evidence="2 10"/>
<comment type="function">
    <text evidence="1 10">Condensation of UDP-2,3-diacylglucosamine and 2,3-diacylglucosamine-1-phosphate to form lipid A disaccharide, a precursor of lipid A, a phosphorylated glycolipid that anchors the lipopolysaccharide to the outer membrane of the cell.</text>
</comment>
<evidence type="ECO:0000313" key="12">
    <source>
        <dbReference type="Proteomes" id="UP001366166"/>
    </source>
</evidence>
<gene>
    <name evidence="10 11" type="primary">lpxB</name>
    <name evidence="11" type="ORF">FAK_22780</name>
</gene>
<keyword evidence="4 10" id="KW-0444">Lipid biosynthesis</keyword>
<dbReference type="EMBL" id="AP028679">
    <property type="protein sequence ID" value="BEQ15212.1"/>
    <property type="molecule type" value="Genomic_DNA"/>
</dbReference>
<keyword evidence="8 10" id="KW-0443">Lipid metabolism</keyword>
<dbReference type="Pfam" id="PF02684">
    <property type="entry name" value="LpxB"/>
    <property type="match status" value="1"/>
</dbReference>
<evidence type="ECO:0000256" key="5">
    <source>
        <dbReference type="ARBA" id="ARBA00022556"/>
    </source>
</evidence>
<accession>A0AAU9F1G9</accession>
<dbReference type="RefSeq" id="WP_338599313.1">
    <property type="nucleotide sequence ID" value="NZ_AP028679.1"/>
</dbReference>
<evidence type="ECO:0000256" key="9">
    <source>
        <dbReference type="ARBA" id="ARBA00048975"/>
    </source>
</evidence>
<keyword evidence="5 10" id="KW-0441">Lipid A biosynthesis</keyword>
<dbReference type="KEGG" id="dmp:FAK_22780"/>
<evidence type="ECO:0000256" key="8">
    <source>
        <dbReference type="ARBA" id="ARBA00023098"/>
    </source>
</evidence>
<evidence type="ECO:0000256" key="2">
    <source>
        <dbReference type="ARBA" id="ARBA00012687"/>
    </source>
</evidence>
<evidence type="ECO:0000256" key="7">
    <source>
        <dbReference type="ARBA" id="ARBA00022679"/>
    </source>
</evidence>
<evidence type="ECO:0000256" key="4">
    <source>
        <dbReference type="ARBA" id="ARBA00022516"/>
    </source>
</evidence>
<dbReference type="SUPFAM" id="SSF53756">
    <property type="entry name" value="UDP-Glycosyltransferase/glycogen phosphorylase"/>
    <property type="match status" value="1"/>
</dbReference>
<dbReference type="GO" id="GO:0009245">
    <property type="term" value="P:lipid A biosynthetic process"/>
    <property type="evidence" value="ECO:0007669"/>
    <property type="project" value="UniProtKB-UniRule"/>
</dbReference>
<dbReference type="AlphaFoldDB" id="A0AAU9F1G9"/>
<keyword evidence="7 10" id="KW-0808">Transferase</keyword>
<dbReference type="PANTHER" id="PTHR30372:SF4">
    <property type="entry name" value="LIPID-A-DISACCHARIDE SYNTHASE, MITOCHONDRIAL-RELATED"/>
    <property type="match status" value="1"/>
</dbReference>
<protein>
    <recommendedName>
        <fullName evidence="3 10">Lipid-A-disaccharide synthase</fullName>
        <ecNumber evidence="2 10">2.4.1.182</ecNumber>
    </recommendedName>
</protein>
<dbReference type="HAMAP" id="MF_00392">
    <property type="entry name" value="LpxB"/>
    <property type="match status" value="1"/>
</dbReference>
<comment type="similarity">
    <text evidence="10">Belongs to the LpxB family.</text>
</comment>
<dbReference type="GO" id="GO:0005543">
    <property type="term" value="F:phospholipid binding"/>
    <property type="evidence" value="ECO:0007669"/>
    <property type="project" value="TreeGrafter"/>
</dbReference>
<dbReference type="GO" id="GO:0008915">
    <property type="term" value="F:lipid-A-disaccharide synthase activity"/>
    <property type="evidence" value="ECO:0007669"/>
    <property type="project" value="UniProtKB-UniRule"/>
</dbReference>
<dbReference type="NCBIfam" id="TIGR00215">
    <property type="entry name" value="lpxB"/>
    <property type="match status" value="1"/>
</dbReference>
<organism evidence="11 12">
    <name type="scientific">Desulfoferula mesophila</name>
    <dbReference type="NCBI Taxonomy" id="3058419"/>
    <lineage>
        <taxon>Bacteria</taxon>
        <taxon>Pseudomonadati</taxon>
        <taxon>Thermodesulfobacteriota</taxon>
        <taxon>Desulfarculia</taxon>
        <taxon>Desulfarculales</taxon>
        <taxon>Desulfarculaceae</taxon>
        <taxon>Desulfoferula</taxon>
    </lineage>
</organism>
<dbReference type="Proteomes" id="UP001366166">
    <property type="component" value="Chromosome"/>
</dbReference>
<name>A0AAU9F1G9_9BACT</name>
<reference evidence="12" key="1">
    <citation type="journal article" date="2023" name="Arch. Microbiol.">
        <title>Desulfoferula mesophilus gen. nov. sp. nov., a mesophilic sulfate-reducing bacterium isolated from a brackish lake sediment.</title>
        <authorList>
            <person name="Watanabe T."/>
            <person name="Yabe T."/>
            <person name="Tsuji J.M."/>
            <person name="Fukui M."/>
        </authorList>
    </citation>
    <scope>NUCLEOTIDE SEQUENCE [LARGE SCALE GENOMIC DNA]</scope>
    <source>
        <strain evidence="12">12FAK</strain>
    </source>
</reference>
<comment type="catalytic activity">
    <reaction evidence="9 10">
        <text>a lipid X + a UDP-2-N,3-O-bis[(3R)-3-hydroxyacyl]-alpha-D-glucosamine = a lipid A disaccharide + UDP + H(+)</text>
        <dbReference type="Rhea" id="RHEA:67828"/>
        <dbReference type="ChEBI" id="CHEBI:15378"/>
        <dbReference type="ChEBI" id="CHEBI:58223"/>
        <dbReference type="ChEBI" id="CHEBI:137748"/>
        <dbReference type="ChEBI" id="CHEBI:176338"/>
        <dbReference type="ChEBI" id="CHEBI:176343"/>
        <dbReference type="EC" id="2.4.1.182"/>
    </reaction>
</comment>
<evidence type="ECO:0000313" key="11">
    <source>
        <dbReference type="EMBL" id="BEQ15212.1"/>
    </source>
</evidence>
<dbReference type="InterPro" id="IPR003835">
    <property type="entry name" value="Glyco_trans_19"/>
</dbReference>
<dbReference type="GO" id="GO:0016020">
    <property type="term" value="C:membrane"/>
    <property type="evidence" value="ECO:0007669"/>
    <property type="project" value="GOC"/>
</dbReference>
<keyword evidence="6 10" id="KW-0328">Glycosyltransferase</keyword>
<sequence length="377" mass="41070">MAGGHSVVLVAGEASGDQHAARLARELLALEPGLSISGIGGPKMEAAGVELLSRSEDLALVGVAEVLPKLKVILGAIRGMKRHLKRTRPDLVILVDFPDFNFRIGKAAHKLGLKVLYYISPQVWAWRPKRARQMASFVRRLACVFPFEPEFFEVNAPRLPVSFVGHPLLDIPAQQWDEPLPVPPEAELVGLLPGSRMSEISRLAPLLLEAARCLQQKRPGLHFVMPLAPGLKREQVEPFLNDTPRGLTIVAGRARQVMQEAKLLLVASGTATLQAALAGTPSVVVYKTGAFNYLVARSLIKVEYIAMPNLIAGRELMPELIQGEATPQKVCAEALSLLEDESRRERVIQGLSEVRAKLGGPGASRRVAQLALEMMEE</sequence>
<evidence type="ECO:0000256" key="3">
    <source>
        <dbReference type="ARBA" id="ARBA00020902"/>
    </source>
</evidence>
<keyword evidence="12" id="KW-1185">Reference proteome</keyword>
<proteinExistence type="inferred from homology"/>
<evidence type="ECO:0000256" key="1">
    <source>
        <dbReference type="ARBA" id="ARBA00002056"/>
    </source>
</evidence>
<evidence type="ECO:0000256" key="10">
    <source>
        <dbReference type="HAMAP-Rule" id="MF_00392"/>
    </source>
</evidence>